<keyword evidence="4" id="KW-1003">Cell membrane</keyword>
<dbReference type="InterPro" id="IPR035906">
    <property type="entry name" value="MetI-like_sf"/>
</dbReference>
<feature type="domain" description="ABC transmembrane type-1" evidence="10">
    <location>
        <begin position="62"/>
        <end position="268"/>
    </location>
</feature>
<evidence type="ECO:0000256" key="3">
    <source>
        <dbReference type="ARBA" id="ARBA00022448"/>
    </source>
</evidence>
<dbReference type="InterPro" id="IPR000515">
    <property type="entry name" value="MetI-like"/>
</dbReference>
<evidence type="ECO:0000256" key="6">
    <source>
        <dbReference type="ARBA" id="ARBA00022970"/>
    </source>
</evidence>
<dbReference type="NCBIfam" id="TIGR01726">
    <property type="entry name" value="HEQRo_perm_3TM"/>
    <property type="match status" value="1"/>
</dbReference>
<dbReference type="EMBL" id="CP136336">
    <property type="protein sequence ID" value="WOB07649.1"/>
    <property type="molecule type" value="Genomic_DNA"/>
</dbReference>
<dbReference type="PROSITE" id="PS50928">
    <property type="entry name" value="ABC_TM1"/>
    <property type="match status" value="1"/>
</dbReference>
<organism evidence="11 12">
    <name type="scientific">Piscinibacter gummiphilus</name>
    <dbReference type="NCBI Taxonomy" id="946333"/>
    <lineage>
        <taxon>Bacteria</taxon>
        <taxon>Pseudomonadati</taxon>
        <taxon>Pseudomonadota</taxon>
        <taxon>Betaproteobacteria</taxon>
        <taxon>Burkholderiales</taxon>
        <taxon>Sphaerotilaceae</taxon>
        <taxon>Piscinibacter</taxon>
    </lineage>
</organism>
<reference evidence="11 12" key="1">
    <citation type="submission" date="2023-10" db="EMBL/GenBank/DDBJ databases">
        <title>Bacteria for the degradation of biodegradable plastic PBAT(Polybutylene adipate terephthalate).</title>
        <authorList>
            <person name="Weon H.-Y."/>
            <person name="Yeon J."/>
        </authorList>
    </citation>
    <scope>NUCLEOTIDE SEQUENCE [LARGE SCALE GENOMIC DNA]</scope>
    <source>
        <strain evidence="11 12">SBD 7-3</strain>
    </source>
</reference>
<keyword evidence="7 9" id="KW-1133">Transmembrane helix</keyword>
<comment type="similarity">
    <text evidence="2">Belongs to the binding-protein-dependent transport system permease family. HisMQ subfamily.</text>
</comment>
<accession>A0ABZ0CYS4</accession>
<feature type="transmembrane region" description="Helical" evidence="9">
    <location>
        <begin position="140"/>
        <end position="159"/>
    </location>
</feature>
<evidence type="ECO:0000256" key="7">
    <source>
        <dbReference type="ARBA" id="ARBA00022989"/>
    </source>
</evidence>
<name>A0ABZ0CYS4_9BURK</name>
<dbReference type="InterPro" id="IPR043429">
    <property type="entry name" value="ArtM/GltK/GlnP/TcyL/YhdX-like"/>
</dbReference>
<evidence type="ECO:0000256" key="4">
    <source>
        <dbReference type="ARBA" id="ARBA00022475"/>
    </source>
</evidence>
<dbReference type="RefSeq" id="WP_316700306.1">
    <property type="nucleotide sequence ID" value="NZ_CP136336.1"/>
</dbReference>
<gene>
    <name evidence="11" type="ORF">RXV79_22390</name>
</gene>
<keyword evidence="5 9" id="KW-0812">Transmembrane</keyword>
<sequence>MTLNPADDAARASRRPGLRYGLATVALAFVVFELVWFAIKTPGFGWPTVLKYLMAPTVLQGLLTSLLLTLAGMGAGIVLGGATALLKLGPFLPGRWLASVYVWLFRGTPLLIQLIFWYNLAYLLPRIELGLPFGPTWASVDTNTLITPVTAALLGLALNEGAYMSEIMRAGILSVDNGQRDAARAIGLTPTQIFWRVVLPQAMRFIVPPTGSQVIGMLKGTSLVSVIAMADLLFSVQAIYSRNFEVIPLLIVGVIWYLSMFSLLYLLLGWLERRYSRGQRVGVAR</sequence>
<evidence type="ECO:0000313" key="12">
    <source>
        <dbReference type="Proteomes" id="UP001303946"/>
    </source>
</evidence>
<evidence type="ECO:0000256" key="9">
    <source>
        <dbReference type="RuleBase" id="RU363032"/>
    </source>
</evidence>
<keyword evidence="8 9" id="KW-0472">Membrane</keyword>
<keyword evidence="6" id="KW-0029">Amino-acid transport</keyword>
<dbReference type="CDD" id="cd06261">
    <property type="entry name" value="TM_PBP2"/>
    <property type="match status" value="1"/>
</dbReference>
<comment type="subcellular location">
    <subcellularLocation>
        <location evidence="1">Cell inner membrane</location>
        <topology evidence="1">Multi-pass membrane protein</topology>
    </subcellularLocation>
    <subcellularLocation>
        <location evidence="9">Cell membrane</location>
        <topology evidence="9">Multi-pass membrane protein</topology>
    </subcellularLocation>
</comment>
<dbReference type="InterPro" id="IPR010065">
    <property type="entry name" value="AA_ABC_transptr_permease_3TM"/>
</dbReference>
<feature type="transmembrane region" description="Helical" evidence="9">
    <location>
        <begin position="59"/>
        <end position="86"/>
    </location>
</feature>
<dbReference type="Gene3D" id="1.10.3720.10">
    <property type="entry name" value="MetI-like"/>
    <property type="match status" value="1"/>
</dbReference>
<protein>
    <submittedName>
        <fullName evidence="11">Amino acid ABC transporter permease</fullName>
    </submittedName>
</protein>
<dbReference type="PANTHER" id="PTHR30614:SF0">
    <property type="entry name" value="L-CYSTINE TRANSPORT SYSTEM PERMEASE PROTEIN TCYL"/>
    <property type="match status" value="1"/>
</dbReference>
<proteinExistence type="inferred from homology"/>
<dbReference type="Pfam" id="PF00528">
    <property type="entry name" value="BPD_transp_1"/>
    <property type="match status" value="1"/>
</dbReference>
<keyword evidence="12" id="KW-1185">Reference proteome</keyword>
<dbReference type="PANTHER" id="PTHR30614">
    <property type="entry name" value="MEMBRANE COMPONENT OF AMINO ACID ABC TRANSPORTER"/>
    <property type="match status" value="1"/>
</dbReference>
<evidence type="ECO:0000256" key="1">
    <source>
        <dbReference type="ARBA" id="ARBA00004429"/>
    </source>
</evidence>
<evidence type="ECO:0000313" key="11">
    <source>
        <dbReference type="EMBL" id="WOB07649.1"/>
    </source>
</evidence>
<evidence type="ECO:0000256" key="2">
    <source>
        <dbReference type="ARBA" id="ARBA00010072"/>
    </source>
</evidence>
<evidence type="ECO:0000259" key="10">
    <source>
        <dbReference type="PROSITE" id="PS50928"/>
    </source>
</evidence>
<dbReference type="Proteomes" id="UP001303946">
    <property type="component" value="Chromosome"/>
</dbReference>
<evidence type="ECO:0000256" key="5">
    <source>
        <dbReference type="ARBA" id="ARBA00022692"/>
    </source>
</evidence>
<feature type="transmembrane region" description="Helical" evidence="9">
    <location>
        <begin position="246"/>
        <end position="271"/>
    </location>
</feature>
<keyword evidence="3 9" id="KW-0813">Transport</keyword>
<evidence type="ECO:0000256" key="8">
    <source>
        <dbReference type="ARBA" id="ARBA00023136"/>
    </source>
</evidence>
<feature type="transmembrane region" description="Helical" evidence="9">
    <location>
        <begin position="20"/>
        <end position="39"/>
    </location>
</feature>
<dbReference type="SUPFAM" id="SSF161098">
    <property type="entry name" value="MetI-like"/>
    <property type="match status" value="1"/>
</dbReference>
<feature type="transmembrane region" description="Helical" evidence="9">
    <location>
        <begin position="222"/>
        <end position="240"/>
    </location>
</feature>
<feature type="transmembrane region" description="Helical" evidence="9">
    <location>
        <begin position="98"/>
        <end position="120"/>
    </location>
</feature>